<evidence type="ECO:0000313" key="6">
    <source>
        <dbReference type="Proteomes" id="UP001467690"/>
    </source>
</evidence>
<dbReference type="SUPFAM" id="SSF48435">
    <property type="entry name" value="Bacterial muramidases"/>
    <property type="match status" value="1"/>
</dbReference>
<accession>A0ABV1RD54</accession>
<reference evidence="5 6" key="1">
    <citation type="submission" date="2024-06" db="EMBL/GenBank/DDBJ databases">
        <authorList>
            <person name="Chen R.Y."/>
        </authorList>
    </citation>
    <scope>NUCLEOTIDE SEQUENCE [LARGE SCALE GENOMIC DNA]</scope>
    <source>
        <strain evidence="5 6">D2</strain>
    </source>
</reference>
<dbReference type="CDD" id="cd13401">
    <property type="entry name" value="Slt70-like"/>
    <property type="match status" value="1"/>
</dbReference>
<evidence type="ECO:0000259" key="3">
    <source>
        <dbReference type="Pfam" id="PF01464"/>
    </source>
</evidence>
<dbReference type="Gene3D" id="1.10.530.10">
    <property type="match status" value="1"/>
</dbReference>
<dbReference type="InterPro" id="IPR012289">
    <property type="entry name" value="Lytic_TGlycosylase_superhlx_L"/>
</dbReference>
<dbReference type="PANTHER" id="PTHR37423">
    <property type="entry name" value="SOLUBLE LYTIC MUREIN TRANSGLYCOSYLASE-RELATED"/>
    <property type="match status" value="1"/>
</dbReference>
<comment type="caution">
    <text evidence="5">The sequence shown here is derived from an EMBL/GenBank/DDBJ whole genome shotgun (WGS) entry which is preliminary data.</text>
</comment>
<keyword evidence="6" id="KW-1185">Reference proteome</keyword>
<dbReference type="InterPro" id="IPR008258">
    <property type="entry name" value="Transglycosylase_SLT_dom_1"/>
</dbReference>
<proteinExistence type="inferred from homology"/>
<dbReference type="InterPro" id="IPR023346">
    <property type="entry name" value="Lysozyme-like_dom_sf"/>
</dbReference>
<feature type="domain" description="Lytic transglycosylase superhelical linker" evidence="4">
    <location>
        <begin position="385"/>
        <end position="449"/>
    </location>
</feature>
<dbReference type="InterPro" id="IPR037061">
    <property type="entry name" value="Lytic_TGlycoase_superhlx_L_sf"/>
</dbReference>
<dbReference type="Pfam" id="PF14718">
    <property type="entry name" value="SLT_L"/>
    <property type="match status" value="1"/>
</dbReference>
<dbReference type="InterPro" id="IPR000189">
    <property type="entry name" value="Transglyc_AS"/>
</dbReference>
<keyword evidence="2" id="KW-0732">Signal</keyword>
<evidence type="ECO:0000256" key="2">
    <source>
        <dbReference type="ARBA" id="ARBA00022729"/>
    </source>
</evidence>
<dbReference type="PROSITE" id="PS00922">
    <property type="entry name" value="TRANSGLYCOSYLASE"/>
    <property type="match status" value="1"/>
</dbReference>
<dbReference type="PANTHER" id="PTHR37423:SF5">
    <property type="entry name" value="SOLUBLE LYTIC MUREIN TRANSGLYCOSYLASE"/>
    <property type="match status" value="1"/>
</dbReference>
<dbReference type="Gene3D" id="1.10.1240.20">
    <property type="entry name" value="Lytic transglycosylase, superhelical linker domain"/>
    <property type="match status" value="1"/>
</dbReference>
<dbReference type="Gene3D" id="1.25.20.10">
    <property type="entry name" value="Bacterial muramidases"/>
    <property type="match status" value="1"/>
</dbReference>
<name>A0ABV1RD54_9ALTE</name>
<organism evidence="5 6">
    <name type="scientific">Catenovulum sediminis</name>
    <dbReference type="NCBI Taxonomy" id="1740262"/>
    <lineage>
        <taxon>Bacteria</taxon>
        <taxon>Pseudomonadati</taxon>
        <taxon>Pseudomonadota</taxon>
        <taxon>Gammaproteobacteria</taxon>
        <taxon>Alteromonadales</taxon>
        <taxon>Alteromonadaceae</taxon>
        <taxon>Catenovulum</taxon>
    </lineage>
</organism>
<gene>
    <name evidence="5" type="ORF">ABS311_03100</name>
</gene>
<evidence type="ECO:0000259" key="4">
    <source>
        <dbReference type="Pfam" id="PF14718"/>
    </source>
</evidence>
<dbReference type="Pfam" id="PF01464">
    <property type="entry name" value="SLT"/>
    <property type="match status" value="1"/>
</dbReference>
<comment type="similarity">
    <text evidence="1">Belongs to the transglycosylase Slt family.</text>
</comment>
<feature type="domain" description="Transglycosylase SLT" evidence="3">
    <location>
        <begin position="464"/>
        <end position="570"/>
    </location>
</feature>
<dbReference type="EMBL" id="JBELOE010000076">
    <property type="protein sequence ID" value="MER2490868.1"/>
    <property type="molecule type" value="Genomic_DNA"/>
</dbReference>
<dbReference type="RefSeq" id="WP_350400673.1">
    <property type="nucleotide sequence ID" value="NZ_JBELOE010000076.1"/>
</dbReference>
<evidence type="ECO:0000256" key="1">
    <source>
        <dbReference type="ARBA" id="ARBA00007734"/>
    </source>
</evidence>
<dbReference type="InterPro" id="IPR008939">
    <property type="entry name" value="Lytic_TGlycosylase_superhlx_U"/>
</dbReference>
<evidence type="ECO:0000313" key="5">
    <source>
        <dbReference type="EMBL" id="MER2490868.1"/>
    </source>
</evidence>
<dbReference type="SUPFAM" id="SSF53955">
    <property type="entry name" value="Lysozyme-like"/>
    <property type="match status" value="1"/>
</dbReference>
<sequence>MSEQSEQLVQQRVWYVDALREAQSGSYATVQKWRQKMGDYPLFPYVELAYLKNHPYLSNKQKIREFLNIYEGTPLEWPLRRPWLEYLAKKGDAITFINDFKATSDAELNCHNLSFQLKIGARIKDIADQIRTLWVVGKSQPKACDALFEKWADNGLRTNEMIRERVIKAADGGSHTLIPYLTKLLPKEDRSWAKLWHRVRRNPAAITKHKYFPRQDADYAAIQFYGLKRLIWRDPDVALSHFDKVSLQYPFTEEQLGQLSYRFALALASKGHAESKHWLSRVPAQLKDAKIVHWHLATYLREENWIQVASLIQSLPQNLQSLAINRYWLARAQEQLGIEVTARQNMQELAGMRHYYGFLAAARSDYKYQLNHQSVEIDVAIQEKISQAPAARRAYEFLQLEQFVNARREWYQFKKTLTKTELANAAYLAHQWRWHDQALRAISQAGQNDEVALRFPKAYESIYQKFSKQAGIDFTLALAISRRESTFMADAHSSAGARGLMQIMPATAKTLEGRRFNTRRLYEPETNVRMGTRYLSELTERLNGQVPLAIASYNAGYSRVLRWLPQNKALPLDIWIETIPYHETREYVKAVLAYQQVYEMMNEQPKNIFSQVINKKVIRAD</sequence>
<protein>
    <submittedName>
        <fullName evidence="5">Transglycosylase SLT domain-containing protein</fullName>
    </submittedName>
</protein>
<dbReference type="Proteomes" id="UP001467690">
    <property type="component" value="Unassembled WGS sequence"/>
</dbReference>